<dbReference type="SMART" id="SM00283">
    <property type="entry name" value="MA"/>
    <property type="match status" value="1"/>
</dbReference>
<evidence type="ECO:0000256" key="3">
    <source>
        <dbReference type="ARBA" id="ARBA00029447"/>
    </source>
</evidence>
<keyword evidence="5" id="KW-0812">Transmembrane</keyword>
<comment type="similarity">
    <text evidence="3">Belongs to the methyl-accepting chemotaxis (MCP) protein family.</text>
</comment>
<evidence type="ECO:0000256" key="4">
    <source>
        <dbReference type="PROSITE-ProRule" id="PRU00284"/>
    </source>
</evidence>
<dbReference type="GO" id="GO:0005886">
    <property type="term" value="C:plasma membrane"/>
    <property type="evidence" value="ECO:0007669"/>
    <property type="project" value="TreeGrafter"/>
</dbReference>
<feature type="transmembrane region" description="Helical" evidence="5">
    <location>
        <begin position="28"/>
        <end position="45"/>
    </location>
</feature>
<dbReference type="Proteomes" id="UP000321485">
    <property type="component" value="Unassembled WGS sequence"/>
</dbReference>
<evidence type="ECO:0000256" key="2">
    <source>
        <dbReference type="ARBA" id="ARBA00022481"/>
    </source>
</evidence>
<dbReference type="GO" id="GO:0004888">
    <property type="term" value="F:transmembrane signaling receptor activity"/>
    <property type="evidence" value="ECO:0007669"/>
    <property type="project" value="TreeGrafter"/>
</dbReference>
<dbReference type="GO" id="GO:0006935">
    <property type="term" value="P:chemotaxis"/>
    <property type="evidence" value="ECO:0007669"/>
    <property type="project" value="TreeGrafter"/>
</dbReference>
<dbReference type="FunFam" id="1.10.287.950:FF:000001">
    <property type="entry name" value="Methyl-accepting chemotaxis sensory transducer"/>
    <property type="match status" value="1"/>
</dbReference>
<feature type="transmembrane region" description="Helical" evidence="5">
    <location>
        <begin position="52"/>
        <end position="70"/>
    </location>
</feature>
<accession>A0A561XQ59</accession>
<keyword evidence="2" id="KW-0488">Methylation</keyword>
<dbReference type="GeneID" id="51111260"/>
<gene>
    <name evidence="7" type="ORF">ATF69_2196</name>
</gene>
<proteinExistence type="inferred from homology"/>
<evidence type="ECO:0000313" key="8">
    <source>
        <dbReference type="Proteomes" id="UP000321485"/>
    </source>
</evidence>
<keyword evidence="5" id="KW-1133">Transmembrane helix</keyword>
<feature type="transmembrane region" description="Helical" evidence="5">
    <location>
        <begin position="100"/>
        <end position="117"/>
    </location>
</feature>
<dbReference type="PANTHER" id="PTHR43531:SF14">
    <property type="entry name" value="METHYL-ACCEPTING CHEMOTAXIS PROTEIN I-RELATED"/>
    <property type="match status" value="1"/>
</dbReference>
<comment type="subcellular location">
    <subcellularLocation>
        <location evidence="1">Membrane</location>
    </subcellularLocation>
</comment>
<sequence>MSIFSAPPADFSERAAGPVPGALLGDRVILAAIGLSSLAAIALGLQFVDSMLALTAVLLLGAVAAVAYALAPGTLASRLVLSFVQVSLVALHIQLARGMLEFHFGVFVTLALLLVYLDWRPIVWAAALFAVHHVVFDRLQAAGVGLYCITAPDLGQVMLHALYVVIQTVLEVILAVKMGRTAQESTELRRLTASLAHGDRIMLDMSRLSVHTPGGRALKDALDRMHQTVATVQQAAAGMAVACEEIASGAQDLSVRTEHAAGSLQATSASMEQLTGTVGQTAAASAEANTLAVSAAGVARRGGDVVGEVVRAMRDINEGSARIADITGVIDSIAFQTNILALNAAVEAARAGEQGRGFAVVATEVRGLAQRSAQAAREISGLIGASVQKASQGGLLADDAGRTMAEIVGSVQRVSAMMGEIHTAARDQSSGIAQVNQSVGLLDQMTQQNAALVEESAAAAATLKGQADRLAEAVAVFVL</sequence>
<keyword evidence="4" id="KW-0807">Transducer</keyword>
<organism evidence="7 8">
    <name type="scientific">Acidovorax delafieldii</name>
    <name type="common">Pseudomonas delafieldii</name>
    <dbReference type="NCBI Taxonomy" id="47920"/>
    <lineage>
        <taxon>Bacteria</taxon>
        <taxon>Pseudomonadati</taxon>
        <taxon>Pseudomonadota</taxon>
        <taxon>Betaproteobacteria</taxon>
        <taxon>Burkholderiales</taxon>
        <taxon>Comamonadaceae</taxon>
        <taxon>Acidovorax</taxon>
    </lineage>
</organism>
<dbReference type="AlphaFoldDB" id="A0A561XQ59"/>
<dbReference type="SUPFAM" id="SSF58104">
    <property type="entry name" value="Methyl-accepting chemotaxis protein (MCP) signaling domain"/>
    <property type="match status" value="1"/>
</dbReference>
<evidence type="ECO:0000256" key="1">
    <source>
        <dbReference type="ARBA" id="ARBA00004370"/>
    </source>
</evidence>
<dbReference type="CDD" id="cd11386">
    <property type="entry name" value="MCP_signal"/>
    <property type="match status" value="1"/>
</dbReference>
<dbReference type="RefSeq" id="WP_244303705.1">
    <property type="nucleotide sequence ID" value="NZ_VJWE01000012.1"/>
</dbReference>
<name>A0A561XQ59_ACIDE</name>
<protein>
    <submittedName>
        <fullName evidence="7">Methyl-accepting chemotaxis protein</fullName>
    </submittedName>
</protein>
<dbReference type="EMBL" id="VJWE01000012">
    <property type="protein sequence ID" value="TWG38254.1"/>
    <property type="molecule type" value="Genomic_DNA"/>
</dbReference>
<dbReference type="Pfam" id="PF00015">
    <property type="entry name" value="MCPsignal"/>
    <property type="match status" value="1"/>
</dbReference>
<dbReference type="InterPro" id="IPR051310">
    <property type="entry name" value="MCP_chemotaxis"/>
</dbReference>
<evidence type="ECO:0000256" key="5">
    <source>
        <dbReference type="SAM" id="Phobius"/>
    </source>
</evidence>
<dbReference type="InterPro" id="IPR004089">
    <property type="entry name" value="MCPsignal_dom"/>
</dbReference>
<evidence type="ECO:0000259" key="6">
    <source>
        <dbReference type="PROSITE" id="PS50111"/>
    </source>
</evidence>
<feature type="transmembrane region" description="Helical" evidence="5">
    <location>
        <begin position="161"/>
        <end position="179"/>
    </location>
</feature>
<comment type="caution">
    <text evidence="7">The sequence shown here is derived from an EMBL/GenBank/DDBJ whole genome shotgun (WGS) entry which is preliminary data.</text>
</comment>
<dbReference type="PANTHER" id="PTHR43531">
    <property type="entry name" value="PROTEIN ICFG"/>
    <property type="match status" value="1"/>
</dbReference>
<dbReference type="GO" id="GO:0007165">
    <property type="term" value="P:signal transduction"/>
    <property type="evidence" value="ECO:0007669"/>
    <property type="project" value="UniProtKB-KW"/>
</dbReference>
<dbReference type="PROSITE" id="PS50111">
    <property type="entry name" value="CHEMOTAXIS_TRANSDUC_2"/>
    <property type="match status" value="1"/>
</dbReference>
<feature type="transmembrane region" description="Helical" evidence="5">
    <location>
        <begin position="123"/>
        <end position="149"/>
    </location>
</feature>
<reference evidence="7 8" key="1">
    <citation type="journal article" date="2015" name="Stand. Genomic Sci.">
        <title>Genomic Encyclopedia of Bacterial and Archaeal Type Strains, Phase III: the genomes of soil and plant-associated and newly described type strains.</title>
        <authorList>
            <person name="Whitman W.B."/>
            <person name="Woyke T."/>
            <person name="Klenk H.P."/>
            <person name="Zhou Y."/>
            <person name="Lilburn T.G."/>
            <person name="Beck B.J."/>
            <person name="De Vos P."/>
            <person name="Vandamme P."/>
            <person name="Eisen J.A."/>
            <person name="Garrity G."/>
            <person name="Hugenholtz P."/>
            <person name="Kyrpides N.C."/>
        </authorList>
    </citation>
    <scope>NUCLEOTIDE SEQUENCE [LARGE SCALE GENOMIC DNA]</scope>
    <source>
        <strain evidence="7 8">DSM 64</strain>
    </source>
</reference>
<evidence type="ECO:0000313" key="7">
    <source>
        <dbReference type="EMBL" id="TWG38254.1"/>
    </source>
</evidence>
<keyword evidence="5" id="KW-0472">Membrane</keyword>
<dbReference type="Gene3D" id="1.10.287.950">
    <property type="entry name" value="Methyl-accepting chemotaxis protein"/>
    <property type="match status" value="1"/>
</dbReference>
<feature type="domain" description="Methyl-accepting transducer" evidence="6">
    <location>
        <begin position="235"/>
        <end position="464"/>
    </location>
</feature>